<name>A0A178IBG2_9BACT</name>
<dbReference type="Gene3D" id="3.30.360.10">
    <property type="entry name" value="Dihydrodipicolinate Reductase, domain 2"/>
    <property type="match status" value="1"/>
</dbReference>
<dbReference type="AlphaFoldDB" id="A0A178IBG2"/>
<dbReference type="RefSeq" id="WP_068773116.1">
    <property type="nucleotide sequence ID" value="NZ_CP109796.1"/>
</dbReference>
<evidence type="ECO:0000259" key="2">
    <source>
        <dbReference type="Pfam" id="PF01408"/>
    </source>
</evidence>
<accession>A0A178IBG2</accession>
<dbReference type="GO" id="GO:0016491">
    <property type="term" value="F:oxidoreductase activity"/>
    <property type="evidence" value="ECO:0007669"/>
    <property type="project" value="UniProtKB-KW"/>
</dbReference>
<gene>
    <name evidence="3" type="ORF">AW736_25545</name>
</gene>
<dbReference type="Gene3D" id="3.40.50.720">
    <property type="entry name" value="NAD(P)-binding Rossmann-like Domain"/>
    <property type="match status" value="1"/>
</dbReference>
<dbReference type="STRING" id="1184151.AW736_25545"/>
<dbReference type="PANTHER" id="PTHR43818:SF11">
    <property type="entry name" value="BCDNA.GH03377"/>
    <property type="match status" value="1"/>
</dbReference>
<dbReference type="InterPro" id="IPR036291">
    <property type="entry name" value="NAD(P)-bd_dom_sf"/>
</dbReference>
<dbReference type="Pfam" id="PF01408">
    <property type="entry name" value="GFO_IDH_MocA"/>
    <property type="match status" value="1"/>
</dbReference>
<dbReference type="EMBL" id="LRRQ01000190">
    <property type="protein sequence ID" value="OAM86941.1"/>
    <property type="molecule type" value="Genomic_DNA"/>
</dbReference>
<organism evidence="3 4">
    <name type="scientific">Termitidicoccus mucosus</name>
    <dbReference type="NCBI Taxonomy" id="1184151"/>
    <lineage>
        <taxon>Bacteria</taxon>
        <taxon>Pseudomonadati</taxon>
        <taxon>Verrucomicrobiota</taxon>
        <taxon>Opitutia</taxon>
        <taxon>Opitutales</taxon>
        <taxon>Opitutaceae</taxon>
        <taxon>Termitidicoccus</taxon>
    </lineage>
</organism>
<dbReference type="GO" id="GO:0000166">
    <property type="term" value="F:nucleotide binding"/>
    <property type="evidence" value="ECO:0007669"/>
    <property type="project" value="InterPro"/>
</dbReference>
<dbReference type="Proteomes" id="UP000078486">
    <property type="component" value="Unassembled WGS sequence"/>
</dbReference>
<comment type="caution">
    <text evidence="3">The sequence shown here is derived from an EMBL/GenBank/DDBJ whole genome shotgun (WGS) entry which is preliminary data.</text>
</comment>
<dbReference type="InterPro" id="IPR000683">
    <property type="entry name" value="Gfo/Idh/MocA-like_OxRdtase_N"/>
</dbReference>
<protein>
    <recommendedName>
        <fullName evidence="2">Gfo/Idh/MocA-like oxidoreductase N-terminal domain-containing protein</fullName>
    </recommendedName>
</protein>
<dbReference type="PANTHER" id="PTHR43818">
    <property type="entry name" value="BCDNA.GH03377"/>
    <property type="match status" value="1"/>
</dbReference>
<dbReference type="SUPFAM" id="SSF55347">
    <property type="entry name" value="Glyceraldehyde-3-phosphate dehydrogenase-like, C-terminal domain"/>
    <property type="match status" value="1"/>
</dbReference>
<proteinExistence type="predicted"/>
<keyword evidence="4" id="KW-1185">Reference proteome</keyword>
<evidence type="ECO:0000313" key="3">
    <source>
        <dbReference type="EMBL" id="OAM86941.1"/>
    </source>
</evidence>
<evidence type="ECO:0000313" key="4">
    <source>
        <dbReference type="Proteomes" id="UP000078486"/>
    </source>
</evidence>
<keyword evidence="1" id="KW-0560">Oxidoreductase</keyword>
<dbReference type="SUPFAM" id="SSF51735">
    <property type="entry name" value="NAD(P)-binding Rossmann-fold domains"/>
    <property type="match status" value="1"/>
</dbReference>
<feature type="domain" description="Gfo/Idh/MocA-like oxidoreductase N-terminal" evidence="2">
    <location>
        <begin position="4"/>
        <end position="122"/>
    </location>
</feature>
<reference evidence="3 4" key="1">
    <citation type="submission" date="2016-01" db="EMBL/GenBank/DDBJ databases">
        <title>High potential of lignocellulose degradation of a new Verrucomicrobia species.</title>
        <authorList>
            <person name="Wang Y."/>
            <person name="Shi Y."/>
            <person name="Qiu Z."/>
            <person name="Liu S."/>
            <person name="Yang H."/>
        </authorList>
    </citation>
    <scope>NUCLEOTIDE SEQUENCE [LARGE SCALE GENOMIC DNA]</scope>
    <source>
        <strain evidence="3 4">TSB47</strain>
    </source>
</reference>
<dbReference type="InterPro" id="IPR050463">
    <property type="entry name" value="Gfo/Idh/MocA_oxidrdct_glycsds"/>
</dbReference>
<sequence>MKTFNLCVIGAGVFSRRFIPLFQAHPAVAQLSLAEALPGRLAEVASEFGIGRVFVSATEAIAAKDVDAIAIFTQRHLHAPLALAGLAAGKHVYCAVPAAQALDELAALTDAVRRTGLTYMLGETSYYYPSNIYCRHRWRRGDFGLFVYGEGEYMHDMEHGFYGAFQHSGGDGWKRVAGFPPMLYPTHSASMIIGVTGSKFTQVSALGWRDRHDDGIFREGANEWNNVFSNETALLRTADGGMARLNEFRRVGYGRGNGVRVTLFGTKANFEEQGDSLIWATHDRRLFPLGEFLQCGRGPAGGADNGTGLRTGEQEDFFSYSSMVHPNERLPESFRTLPNGHFGSHQFLVDDFCRAVTTGLLPPNHAWRAAAYNAPGIVAHESALKEGAVLPVPDFGDAPASAGLLEDHMPLISSRALKHFDESAGTPA</sequence>
<evidence type="ECO:0000256" key="1">
    <source>
        <dbReference type="ARBA" id="ARBA00023002"/>
    </source>
</evidence>